<dbReference type="AlphaFoldDB" id="A0AAD3HKW5"/>
<dbReference type="InterPro" id="IPR036898">
    <property type="entry name" value="RNA_pol_Rpb7-like_N_sf"/>
</dbReference>
<keyword evidence="4" id="KW-0539">Nucleus</keyword>
<evidence type="ECO:0000256" key="4">
    <source>
        <dbReference type="ARBA" id="ARBA00023242"/>
    </source>
</evidence>
<evidence type="ECO:0000256" key="5">
    <source>
        <dbReference type="SAM" id="MobiDB-lite"/>
    </source>
</evidence>
<keyword evidence="2" id="KW-0240">DNA-directed RNA polymerase</keyword>
<feature type="compositionally biased region" description="Basic and acidic residues" evidence="5">
    <location>
        <begin position="246"/>
        <end position="267"/>
    </location>
</feature>
<dbReference type="InterPro" id="IPR041178">
    <property type="entry name" value="RPA43_OB"/>
</dbReference>
<gene>
    <name evidence="7" type="ORF">Agub_g5741</name>
</gene>
<dbReference type="GO" id="GO:0005736">
    <property type="term" value="C:RNA polymerase I complex"/>
    <property type="evidence" value="ECO:0007669"/>
    <property type="project" value="TreeGrafter"/>
</dbReference>
<protein>
    <recommendedName>
        <fullName evidence="6">RPA43 OB domain-containing protein</fullName>
    </recommendedName>
</protein>
<accession>A0AAD3HKW5</accession>
<comment type="caution">
    <text evidence="7">The sequence shown here is derived from an EMBL/GenBank/DDBJ whole genome shotgun (WGS) entry which is preliminary data.</text>
</comment>
<feature type="region of interest" description="Disordered" evidence="5">
    <location>
        <begin position="216"/>
        <end position="267"/>
    </location>
</feature>
<dbReference type="InterPro" id="IPR045113">
    <property type="entry name" value="Rpb7-like"/>
</dbReference>
<evidence type="ECO:0000256" key="1">
    <source>
        <dbReference type="ARBA" id="ARBA00004123"/>
    </source>
</evidence>
<dbReference type="Proteomes" id="UP001054857">
    <property type="component" value="Unassembled WGS sequence"/>
</dbReference>
<evidence type="ECO:0000256" key="2">
    <source>
        <dbReference type="ARBA" id="ARBA00022478"/>
    </source>
</evidence>
<name>A0AAD3HKW5_9CHLO</name>
<feature type="domain" description="RPA43 OB" evidence="6">
    <location>
        <begin position="88"/>
        <end position="167"/>
    </location>
</feature>
<dbReference type="Gene3D" id="3.30.1490.120">
    <property type="entry name" value="RNA polymerase Rpb7-like, N-terminal domain"/>
    <property type="match status" value="1"/>
</dbReference>
<dbReference type="GO" id="GO:0006352">
    <property type="term" value="P:DNA-templated transcription initiation"/>
    <property type="evidence" value="ECO:0007669"/>
    <property type="project" value="InterPro"/>
</dbReference>
<feature type="non-terminal residue" evidence="7">
    <location>
        <position position="267"/>
    </location>
</feature>
<evidence type="ECO:0000256" key="3">
    <source>
        <dbReference type="ARBA" id="ARBA00023163"/>
    </source>
</evidence>
<dbReference type="GO" id="GO:0006362">
    <property type="term" value="P:transcription elongation by RNA polymerase I"/>
    <property type="evidence" value="ECO:0007669"/>
    <property type="project" value="TreeGrafter"/>
</dbReference>
<keyword evidence="3" id="KW-0804">Transcription</keyword>
<reference evidence="7 8" key="1">
    <citation type="journal article" date="2021" name="Sci. Rep.">
        <title>Genome sequencing of the multicellular alga Astrephomene provides insights into convergent evolution of germ-soma differentiation.</title>
        <authorList>
            <person name="Yamashita S."/>
            <person name="Yamamoto K."/>
            <person name="Matsuzaki R."/>
            <person name="Suzuki S."/>
            <person name="Yamaguchi H."/>
            <person name="Hirooka S."/>
            <person name="Minakuchi Y."/>
            <person name="Miyagishima S."/>
            <person name="Kawachi M."/>
            <person name="Toyoda A."/>
            <person name="Nozaki H."/>
        </authorList>
    </citation>
    <scope>NUCLEOTIDE SEQUENCE [LARGE SCALE GENOMIC DNA]</scope>
    <source>
        <strain evidence="7 8">NIES-4017</strain>
    </source>
</reference>
<evidence type="ECO:0000313" key="7">
    <source>
        <dbReference type="EMBL" id="GFR44478.1"/>
    </source>
</evidence>
<feature type="compositionally biased region" description="Basic residues" evidence="5">
    <location>
        <begin position="225"/>
        <end position="235"/>
    </location>
</feature>
<sequence>MAATISNNNALFRARTHFSVELHPSTVVDVHEGVKEQLNSHLLRFVDDFNGVLLSYSNVEVLTKKPVIHPYFPYFHLDVRADVLVFKPARGMTLVGRVNHLGEDYIGALVLGVFNVTIPARCVMEELTFQWEENKWQHSQQPEHQIGEHSYIVFTVEDVRDHGGYFQISGAMRDSHTGAADFLHPGVKLPEAPALDLLGGDAGLEGLDADMGAATPATAAANGKAFRKRGKRNKDMRKNQQQGGKATDKKEEGNKATDKKEEGKEKE</sequence>
<keyword evidence="8" id="KW-1185">Reference proteome</keyword>
<dbReference type="PANTHER" id="PTHR12709">
    <property type="entry name" value="DNA-DIRECTED RNA POLYMERASE II, III"/>
    <property type="match status" value="1"/>
</dbReference>
<dbReference type="Gene3D" id="2.40.50.1060">
    <property type="match status" value="1"/>
</dbReference>
<dbReference type="EMBL" id="BMAR01000008">
    <property type="protein sequence ID" value="GFR44478.1"/>
    <property type="molecule type" value="Genomic_DNA"/>
</dbReference>
<proteinExistence type="predicted"/>
<evidence type="ECO:0000259" key="6">
    <source>
        <dbReference type="Pfam" id="PF17875"/>
    </source>
</evidence>
<comment type="subcellular location">
    <subcellularLocation>
        <location evidence="1">Nucleus</location>
    </subcellularLocation>
</comment>
<evidence type="ECO:0000313" key="8">
    <source>
        <dbReference type="Proteomes" id="UP001054857"/>
    </source>
</evidence>
<organism evidence="7 8">
    <name type="scientific">Astrephomene gubernaculifera</name>
    <dbReference type="NCBI Taxonomy" id="47775"/>
    <lineage>
        <taxon>Eukaryota</taxon>
        <taxon>Viridiplantae</taxon>
        <taxon>Chlorophyta</taxon>
        <taxon>core chlorophytes</taxon>
        <taxon>Chlorophyceae</taxon>
        <taxon>CS clade</taxon>
        <taxon>Chlamydomonadales</taxon>
        <taxon>Astrephomenaceae</taxon>
        <taxon>Astrephomene</taxon>
    </lineage>
</organism>
<dbReference type="PANTHER" id="PTHR12709:SF5">
    <property type="entry name" value="DNA-DIRECTED RNA POLYMERASE I SUBUNIT RPA43"/>
    <property type="match status" value="1"/>
</dbReference>
<dbReference type="Pfam" id="PF17875">
    <property type="entry name" value="RPA43_OB"/>
    <property type="match status" value="1"/>
</dbReference>